<dbReference type="RefSeq" id="WP_171217839.1">
    <property type="nucleotide sequence ID" value="NZ_JABEPP010000002.1"/>
</dbReference>
<name>A0A849I4V8_9HYPH</name>
<dbReference type="AlphaFoldDB" id="A0A849I4V8"/>
<sequence>MITLLRLSVAAALTLAIAACASNPPPAPDYPPPGKPQLDAKTQLETGRRY</sequence>
<evidence type="ECO:0000256" key="2">
    <source>
        <dbReference type="SAM" id="SignalP"/>
    </source>
</evidence>
<gene>
    <name evidence="3" type="ORF">HJG44_08140</name>
</gene>
<feature type="compositionally biased region" description="Pro residues" evidence="1">
    <location>
        <begin position="23"/>
        <end position="35"/>
    </location>
</feature>
<keyword evidence="2" id="KW-0732">Signal</keyword>
<feature type="signal peptide" evidence="2">
    <location>
        <begin position="1"/>
        <end position="21"/>
    </location>
</feature>
<evidence type="ECO:0000313" key="3">
    <source>
        <dbReference type="EMBL" id="NNM72361.1"/>
    </source>
</evidence>
<evidence type="ECO:0000313" key="4">
    <source>
        <dbReference type="Proteomes" id="UP000564885"/>
    </source>
</evidence>
<evidence type="ECO:0000256" key="1">
    <source>
        <dbReference type="SAM" id="MobiDB-lite"/>
    </source>
</evidence>
<feature type="region of interest" description="Disordered" evidence="1">
    <location>
        <begin position="23"/>
        <end position="50"/>
    </location>
</feature>
<protein>
    <submittedName>
        <fullName evidence="3">Uncharacterized protein</fullName>
    </submittedName>
</protein>
<proteinExistence type="predicted"/>
<accession>A0A849I4V8</accession>
<comment type="caution">
    <text evidence="3">The sequence shown here is derived from an EMBL/GenBank/DDBJ whole genome shotgun (WGS) entry which is preliminary data.</text>
</comment>
<dbReference type="EMBL" id="JABEPP010000002">
    <property type="protein sequence ID" value="NNM72361.1"/>
    <property type="molecule type" value="Genomic_DNA"/>
</dbReference>
<dbReference type="PROSITE" id="PS51257">
    <property type="entry name" value="PROKAR_LIPOPROTEIN"/>
    <property type="match status" value="1"/>
</dbReference>
<keyword evidence="4" id="KW-1185">Reference proteome</keyword>
<organism evidence="3 4">
    <name type="scientific">Enterovirga aerilata</name>
    <dbReference type="NCBI Taxonomy" id="2730920"/>
    <lineage>
        <taxon>Bacteria</taxon>
        <taxon>Pseudomonadati</taxon>
        <taxon>Pseudomonadota</taxon>
        <taxon>Alphaproteobacteria</taxon>
        <taxon>Hyphomicrobiales</taxon>
        <taxon>Methylobacteriaceae</taxon>
        <taxon>Enterovirga</taxon>
    </lineage>
</organism>
<reference evidence="3 4" key="1">
    <citation type="submission" date="2020-04" db="EMBL/GenBank/DDBJ databases">
        <title>Enterovirga sp. isolate from soil.</title>
        <authorList>
            <person name="Chea S."/>
            <person name="Kim D.-U."/>
        </authorList>
    </citation>
    <scope>NUCLEOTIDE SEQUENCE [LARGE SCALE GENOMIC DNA]</scope>
    <source>
        <strain evidence="3 4">DB1703</strain>
    </source>
</reference>
<feature type="chain" id="PRO_5032535189" evidence="2">
    <location>
        <begin position="22"/>
        <end position="50"/>
    </location>
</feature>
<dbReference type="Proteomes" id="UP000564885">
    <property type="component" value="Unassembled WGS sequence"/>
</dbReference>